<proteinExistence type="predicted"/>
<name>A0ABX2EMJ2_9BURK</name>
<gene>
    <name evidence="2" type="ORF">HLB44_23100</name>
</gene>
<feature type="compositionally biased region" description="Pro residues" evidence="1">
    <location>
        <begin position="246"/>
        <end position="258"/>
    </location>
</feature>
<dbReference type="EMBL" id="JABRWJ010000007">
    <property type="protein sequence ID" value="NRF69897.1"/>
    <property type="molecule type" value="Genomic_DNA"/>
</dbReference>
<keyword evidence="3" id="KW-1185">Reference proteome</keyword>
<sequence length="408" mass="43483">MGSMSNDRPDDDHWAKTRVTGAATRLIGDEEAYLGNKQHTIGRRIDAEHHELFVVCDPAEALLQQFDAHPSDFIVLHDLGIDASLRLLQGVAGAIRKPVQQLVVRRQGYGVPLALLRFVELPGAAGAAPVRIYSTRFETAVGDQAEALVRTLIGHSRLGVFLVGPQTAADAAVRLHSIGDAIGQPSWRNHQLLWLPVGEDADTRPPAVLLHRHGSMKLHTAPPQADLAHAWPVIGGLWDQLRGSPQAPPPRAPAPAPAPAAEAPTELLPWPGSDVPAAAAAEPAPSAEQANWQQYVRECAALPGMLSCCVFDRATQRPLAHAGSKPGPAVLAAQGAALYDTLCQRALKLGLQPGDPDLALTLAEHHLILHPLSPHPGPLLFAVLDANVANLTLVRMKLHRLDPAGTTP</sequence>
<evidence type="ECO:0000313" key="2">
    <source>
        <dbReference type="EMBL" id="NRF69897.1"/>
    </source>
</evidence>
<dbReference type="Proteomes" id="UP000737171">
    <property type="component" value="Unassembled WGS sequence"/>
</dbReference>
<comment type="caution">
    <text evidence="2">The sequence shown here is derived from an EMBL/GenBank/DDBJ whole genome shotgun (WGS) entry which is preliminary data.</text>
</comment>
<feature type="compositionally biased region" description="Low complexity" evidence="1">
    <location>
        <begin position="276"/>
        <end position="285"/>
    </location>
</feature>
<reference evidence="2 3" key="1">
    <citation type="submission" date="2020-05" db="EMBL/GenBank/DDBJ databases">
        <title>Aquincola sp. isolate from soil.</title>
        <authorList>
            <person name="Han J."/>
            <person name="Kim D.-U."/>
        </authorList>
    </citation>
    <scope>NUCLEOTIDE SEQUENCE [LARGE SCALE GENOMIC DNA]</scope>
    <source>
        <strain evidence="2 3">S2</strain>
    </source>
</reference>
<evidence type="ECO:0000256" key="1">
    <source>
        <dbReference type="SAM" id="MobiDB-lite"/>
    </source>
</evidence>
<dbReference type="RefSeq" id="WP_173127728.1">
    <property type="nucleotide sequence ID" value="NZ_JABRWJ010000007.1"/>
</dbReference>
<accession>A0ABX2EMJ2</accession>
<feature type="region of interest" description="Disordered" evidence="1">
    <location>
        <begin position="240"/>
        <end position="285"/>
    </location>
</feature>
<organism evidence="2 3">
    <name type="scientific">Pseudaquabacterium terrae</name>
    <dbReference type="NCBI Taxonomy" id="2732868"/>
    <lineage>
        <taxon>Bacteria</taxon>
        <taxon>Pseudomonadati</taxon>
        <taxon>Pseudomonadota</taxon>
        <taxon>Betaproteobacteria</taxon>
        <taxon>Burkholderiales</taxon>
        <taxon>Sphaerotilaceae</taxon>
        <taxon>Pseudaquabacterium</taxon>
    </lineage>
</organism>
<evidence type="ECO:0000313" key="3">
    <source>
        <dbReference type="Proteomes" id="UP000737171"/>
    </source>
</evidence>
<protein>
    <submittedName>
        <fullName evidence="2">Uncharacterized protein</fullName>
    </submittedName>
</protein>